<dbReference type="AlphaFoldDB" id="A0A8S3RYQ8"/>
<dbReference type="InterPro" id="IPR050951">
    <property type="entry name" value="Retrovirus_Pol_polyprotein"/>
</dbReference>
<dbReference type="SUPFAM" id="SSF50630">
    <property type="entry name" value="Acid proteases"/>
    <property type="match status" value="1"/>
</dbReference>
<gene>
    <name evidence="2" type="ORF">MEDL_24031</name>
</gene>
<dbReference type="GO" id="GO:0016779">
    <property type="term" value="F:nucleotidyltransferase activity"/>
    <property type="evidence" value="ECO:0007669"/>
    <property type="project" value="UniProtKB-KW"/>
</dbReference>
<dbReference type="GO" id="GO:0003676">
    <property type="term" value="F:nucleic acid binding"/>
    <property type="evidence" value="ECO:0007669"/>
    <property type="project" value="InterPro"/>
</dbReference>
<evidence type="ECO:0000313" key="3">
    <source>
        <dbReference type="Proteomes" id="UP000683360"/>
    </source>
</evidence>
<dbReference type="Gene3D" id="4.10.60.10">
    <property type="entry name" value="Zinc finger, CCHC-type"/>
    <property type="match status" value="1"/>
</dbReference>
<dbReference type="EMBL" id="CAJPWZ010001217">
    <property type="protein sequence ID" value="CAG2209912.1"/>
    <property type="molecule type" value="Genomic_DNA"/>
</dbReference>
<feature type="domain" description="Integrase catalytic" evidence="1">
    <location>
        <begin position="350"/>
        <end position="496"/>
    </location>
</feature>
<dbReference type="InterPro" id="IPR012337">
    <property type="entry name" value="RNaseH-like_sf"/>
</dbReference>
<dbReference type="GO" id="GO:0004519">
    <property type="term" value="F:endonuclease activity"/>
    <property type="evidence" value="ECO:0007669"/>
    <property type="project" value="UniProtKB-KW"/>
</dbReference>
<dbReference type="Pfam" id="PF00665">
    <property type="entry name" value="rve"/>
    <property type="match status" value="1"/>
</dbReference>
<dbReference type="CDD" id="cd05481">
    <property type="entry name" value="retropepsin_like_LTR_1"/>
    <property type="match status" value="1"/>
</dbReference>
<name>A0A8S3RYQ8_MYTED</name>
<dbReference type="OrthoDB" id="6154438at2759"/>
<dbReference type="SUPFAM" id="SSF53098">
    <property type="entry name" value="Ribonuclease H-like"/>
    <property type="match status" value="1"/>
</dbReference>
<protein>
    <recommendedName>
        <fullName evidence="1">Integrase catalytic domain-containing protein</fullName>
    </recommendedName>
</protein>
<proteinExistence type="predicted"/>
<dbReference type="Gene3D" id="3.30.420.10">
    <property type="entry name" value="Ribonuclease H-like superfamily/Ribonuclease H"/>
    <property type="match status" value="1"/>
</dbReference>
<evidence type="ECO:0000313" key="2">
    <source>
        <dbReference type="EMBL" id="CAG2209912.1"/>
    </source>
</evidence>
<dbReference type="Gene3D" id="1.10.340.70">
    <property type="match status" value="1"/>
</dbReference>
<accession>A0A8S3RYQ8</accession>
<dbReference type="PANTHER" id="PTHR37984:SF7">
    <property type="entry name" value="INTEGRASE CATALYTIC DOMAIN-CONTAINING PROTEIN"/>
    <property type="match status" value="1"/>
</dbReference>
<dbReference type="GO" id="GO:0015074">
    <property type="term" value="P:DNA integration"/>
    <property type="evidence" value="ECO:0007669"/>
    <property type="project" value="InterPro"/>
</dbReference>
<dbReference type="FunFam" id="3.30.420.10:FF:000063">
    <property type="entry name" value="Retrovirus-related Pol polyprotein from transposon 297-like Protein"/>
    <property type="match status" value="1"/>
</dbReference>
<dbReference type="Proteomes" id="UP000683360">
    <property type="component" value="Unassembled WGS sequence"/>
</dbReference>
<dbReference type="PANTHER" id="PTHR37984">
    <property type="entry name" value="PROTEIN CBG26694"/>
    <property type="match status" value="1"/>
</dbReference>
<organism evidence="2 3">
    <name type="scientific">Mytilus edulis</name>
    <name type="common">Blue mussel</name>
    <dbReference type="NCBI Taxonomy" id="6550"/>
    <lineage>
        <taxon>Eukaryota</taxon>
        <taxon>Metazoa</taxon>
        <taxon>Spiralia</taxon>
        <taxon>Lophotrochozoa</taxon>
        <taxon>Mollusca</taxon>
        <taxon>Bivalvia</taxon>
        <taxon>Autobranchia</taxon>
        <taxon>Pteriomorphia</taxon>
        <taxon>Mytilida</taxon>
        <taxon>Mytiloidea</taxon>
        <taxon>Mytilidae</taxon>
        <taxon>Mytilinae</taxon>
        <taxon>Mytilus</taxon>
    </lineage>
</organism>
<sequence length="496" mass="57210">MGTLSYRNRIEEKSGKVQVATFLHVTGSEVQRVYNTFDIVANDKEKIDVLKDRFKERQALCKNCGRTHGKRNCPAFGKECHSCNKKNHFAKYCMSKQKKKVDAIQYDYYDSEDELFIGTVSVDSIQQCEEWKESMSINKQSVVFKLDTGAQANIISEKLFRKLSLPDNRTEKTNIKLVTYDGHKISPIGTRMLECTFKDRKYKLKFFKVPTDSQPILSADTCSEIGAIVRVRAVDKPLTKEEVISDYGETFKGLEWPNRNVMLPDEIQSYWNFRGGITVIDGLLYKSQRIFIPKSLQREMLVKLHEAHLTREILFWRNMNSDIENYIKNCSIYNKFRKANCREPLKSHDIPSRPWTKLGADLLEFKGKHYLLCVDYYSKYPEIALLPSLSSVSTISAFKSMFARHGVPSEVVSDNGPQFACANFKDFSHEWDFIHTTSSPRYAQSNGEAERYVQTIKDMFKKAEEGQSDIYISLMEYRASPIEGESHPHNCCLTDS</sequence>
<dbReference type="InterPro" id="IPR021109">
    <property type="entry name" value="Peptidase_aspartic_dom_sf"/>
</dbReference>
<reference evidence="2" key="1">
    <citation type="submission" date="2021-03" db="EMBL/GenBank/DDBJ databases">
        <authorList>
            <person name="Bekaert M."/>
        </authorList>
    </citation>
    <scope>NUCLEOTIDE SEQUENCE</scope>
</reference>
<dbReference type="InterPro" id="IPR001584">
    <property type="entry name" value="Integrase_cat-core"/>
</dbReference>
<evidence type="ECO:0000259" key="1">
    <source>
        <dbReference type="PROSITE" id="PS50994"/>
    </source>
</evidence>
<dbReference type="PROSITE" id="PS50994">
    <property type="entry name" value="INTEGRASE"/>
    <property type="match status" value="1"/>
</dbReference>
<dbReference type="InterPro" id="IPR036397">
    <property type="entry name" value="RNaseH_sf"/>
</dbReference>
<keyword evidence="3" id="KW-1185">Reference proteome</keyword>
<comment type="caution">
    <text evidence="2">The sequence shown here is derived from an EMBL/GenBank/DDBJ whole genome shotgun (WGS) entry which is preliminary data.</text>
</comment>
<dbReference type="Gene3D" id="2.40.70.10">
    <property type="entry name" value="Acid Proteases"/>
    <property type="match status" value="1"/>
</dbReference>